<organism evidence="1 2">
    <name type="scientific">Burkholderia thailandensis</name>
    <dbReference type="NCBI Taxonomy" id="57975"/>
    <lineage>
        <taxon>Bacteria</taxon>
        <taxon>Pseudomonadati</taxon>
        <taxon>Pseudomonadota</taxon>
        <taxon>Betaproteobacteria</taxon>
        <taxon>Burkholderiales</taxon>
        <taxon>Burkholderiaceae</taxon>
        <taxon>Burkholderia</taxon>
        <taxon>pseudomallei group</taxon>
    </lineage>
</organism>
<sequence>MQSLRLYHFRRFILSFHSNHAQADKLPTRSLLNFLSSFRISNKSSVRRSD</sequence>
<accession>A0AAW9CRN0</accession>
<gene>
    <name evidence="1" type="ORF">C7S16_4783</name>
</gene>
<name>A0AAW9CRN0_BURTH</name>
<proteinExistence type="predicted"/>
<dbReference type="EMBL" id="QXCT01000001">
    <property type="protein sequence ID" value="MDW9251728.1"/>
    <property type="molecule type" value="Genomic_DNA"/>
</dbReference>
<reference evidence="1" key="1">
    <citation type="submission" date="2018-08" db="EMBL/GenBank/DDBJ databases">
        <title>Identification of Burkholderia cepacia strains that express a Burkholderia pseudomallei-like capsular polysaccharide.</title>
        <authorList>
            <person name="Burtnick M.N."/>
            <person name="Vongsouvath M."/>
            <person name="Newton P."/>
            <person name="Wuthiekanun V."/>
            <person name="Limmathurotsakul D."/>
            <person name="Brett P.J."/>
            <person name="Chantratita N."/>
            <person name="Dance D.A."/>
        </authorList>
    </citation>
    <scope>NUCLEOTIDE SEQUENCE</scope>
    <source>
        <strain evidence="1">SBXCC001</strain>
    </source>
</reference>
<evidence type="ECO:0000313" key="2">
    <source>
        <dbReference type="Proteomes" id="UP001272137"/>
    </source>
</evidence>
<dbReference type="AlphaFoldDB" id="A0AAW9CRN0"/>
<evidence type="ECO:0000313" key="1">
    <source>
        <dbReference type="EMBL" id="MDW9251728.1"/>
    </source>
</evidence>
<protein>
    <submittedName>
        <fullName evidence="1">Uncharacterized protein</fullName>
    </submittedName>
</protein>
<dbReference type="Proteomes" id="UP001272137">
    <property type="component" value="Unassembled WGS sequence"/>
</dbReference>
<comment type="caution">
    <text evidence="1">The sequence shown here is derived from an EMBL/GenBank/DDBJ whole genome shotgun (WGS) entry which is preliminary data.</text>
</comment>